<organism evidence="2">
    <name type="scientific">Oppiella nova</name>
    <dbReference type="NCBI Taxonomy" id="334625"/>
    <lineage>
        <taxon>Eukaryota</taxon>
        <taxon>Metazoa</taxon>
        <taxon>Ecdysozoa</taxon>
        <taxon>Arthropoda</taxon>
        <taxon>Chelicerata</taxon>
        <taxon>Arachnida</taxon>
        <taxon>Acari</taxon>
        <taxon>Acariformes</taxon>
        <taxon>Sarcoptiformes</taxon>
        <taxon>Oribatida</taxon>
        <taxon>Brachypylina</taxon>
        <taxon>Oppioidea</taxon>
        <taxon>Oppiidae</taxon>
        <taxon>Oppiella</taxon>
    </lineage>
</organism>
<feature type="signal peptide" evidence="1">
    <location>
        <begin position="1"/>
        <end position="19"/>
    </location>
</feature>
<evidence type="ECO:0000313" key="2">
    <source>
        <dbReference type="EMBL" id="CAD7661952.1"/>
    </source>
</evidence>
<dbReference type="EMBL" id="CAJPVJ010025667">
    <property type="protein sequence ID" value="CAG2179088.1"/>
    <property type="molecule type" value="Genomic_DNA"/>
</dbReference>
<dbReference type="Proteomes" id="UP000728032">
    <property type="component" value="Unassembled WGS sequence"/>
</dbReference>
<proteinExistence type="predicted"/>
<reference evidence="2" key="1">
    <citation type="submission" date="2020-11" db="EMBL/GenBank/DDBJ databases">
        <authorList>
            <person name="Tran Van P."/>
        </authorList>
    </citation>
    <scope>NUCLEOTIDE SEQUENCE</scope>
</reference>
<evidence type="ECO:0000313" key="3">
    <source>
        <dbReference type="Proteomes" id="UP000728032"/>
    </source>
</evidence>
<accession>A0A7R9QXC1</accession>
<dbReference type="AlphaFoldDB" id="A0A7R9QXC1"/>
<evidence type="ECO:0000256" key="1">
    <source>
        <dbReference type="SAM" id="SignalP"/>
    </source>
</evidence>
<name>A0A7R9QXC1_9ACAR</name>
<feature type="chain" id="PRO_5036403863" description="DUF19 domain-containing protein" evidence="1">
    <location>
        <begin position="20"/>
        <end position="164"/>
    </location>
</feature>
<gene>
    <name evidence="2" type="ORF">ONB1V03_LOCUS18512</name>
</gene>
<dbReference type="EMBL" id="OC940492">
    <property type="protein sequence ID" value="CAD7661952.1"/>
    <property type="molecule type" value="Genomic_DNA"/>
</dbReference>
<keyword evidence="3" id="KW-1185">Reference proteome</keyword>
<evidence type="ECO:0008006" key="4">
    <source>
        <dbReference type="Google" id="ProtNLM"/>
    </source>
</evidence>
<protein>
    <recommendedName>
        <fullName evidence="4">DUF19 domain-containing protein</fullName>
    </recommendedName>
</protein>
<sequence>MKVFFSIIAIFLIFNITFADDCGVHVLEKAIELYRDFQALRVRGCQDLKISVDTYSVIKKKCIQDLAASFNLISYEKVYELTLDFLSTDCFRKSAIETCDDIEYKKLRHCAVDFWVDHLEEGLELYRNETIRYGAYGYLIEVKGCLQKSLDEIESAHKLKSIQV</sequence>
<keyword evidence="1" id="KW-0732">Signal</keyword>